<comment type="caution">
    <text evidence="2">The sequence shown here is derived from an EMBL/GenBank/DDBJ whole genome shotgun (WGS) entry which is preliminary data.</text>
</comment>
<evidence type="ECO:0000256" key="1">
    <source>
        <dbReference type="SAM" id="MobiDB-lite"/>
    </source>
</evidence>
<organism evidence="2 3">
    <name type="scientific">Halogranum salarium B-1</name>
    <dbReference type="NCBI Taxonomy" id="1210908"/>
    <lineage>
        <taxon>Archaea</taxon>
        <taxon>Methanobacteriati</taxon>
        <taxon>Methanobacteriota</taxon>
        <taxon>Stenosarchaea group</taxon>
        <taxon>Halobacteria</taxon>
        <taxon>Halobacteriales</taxon>
        <taxon>Haloferacaceae</taxon>
    </lineage>
</organism>
<accession>J3JDB1</accession>
<name>J3JDB1_9EURY</name>
<dbReference type="AlphaFoldDB" id="J3JDB1"/>
<dbReference type="RefSeq" id="WP_009367743.1">
    <property type="nucleotide sequence ID" value="NZ_ALJD01000014.1"/>
</dbReference>
<dbReference type="EMBL" id="ALJD01000014">
    <property type="protein sequence ID" value="EJN57331.1"/>
    <property type="molecule type" value="Genomic_DNA"/>
</dbReference>
<feature type="region of interest" description="Disordered" evidence="1">
    <location>
        <begin position="1"/>
        <end position="22"/>
    </location>
</feature>
<protein>
    <submittedName>
        <fullName evidence="2">Uncharacterized protein</fullName>
    </submittedName>
</protein>
<evidence type="ECO:0000313" key="2">
    <source>
        <dbReference type="EMBL" id="EJN57331.1"/>
    </source>
</evidence>
<dbReference type="Proteomes" id="UP000007813">
    <property type="component" value="Unassembled WGS sequence"/>
</dbReference>
<gene>
    <name evidence="2" type="ORF">HSB1_42940</name>
</gene>
<proteinExistence type="predicted"/>
<sequence length="149" mass="16539">MEMGNLKHLREHGPVPTSDLPHEIRAPQRAEGLAVFKLKSGDGRTQSFGGPFRIAYLFDDHEPVEVVRVLFETESHLFDLDRRGLVKLFRGHGRQWSAAASTVLSEESPLDTDRNSGGWDTGETQVCPFCGDDVLKGALPSHLRTCPET</sequence>
<evidence type="ECO:0000313" key="3">
    <source>
        <dbReference type="Proteomes" id="UP000007813"/>
    </source>
</evidence>
<reference evidence="2 3" key="1">
    <citation type="journal article" date="2012" name="J. Bacteriol.">
        <title>Draft Genome Sequence of the Extremely Halophilic Archaeon Halogranum salarium B-1T.</title>
        <authorList>
            <person name="Kim K.K."/>
            <person name="Lee K.C."/>
            <person name="Lee J.S."/>
        </authorList>
    </citation>
    <scope>NUCLEOTIDE SEQUENCE [LARGE SCALE GENOMIC DNA]</scope>
    <source>
        <strain evidence="2 3">B-1</strain>
    </source>
</reference>